<dbReference type="InterPro" id="IPR050074">
    <property type="entry name" value="DHO_dehydrogenase"/>
</dbReference>
<evidence type="ECO:0000256" key="5">
    <source>
        <dbReference type="ARBA" id="ARBA00023002"/>
    </source>
</evidence>
<dbReference type="Pfam" id="PF01180">
    <property type="entry name" value="DHO_dh"/>
    <property type="match status" value="1"/>
</dbReference>
<dbReference type="SUPFAM" id="SSF51395">
    <property type="entry name" value="FMN-linked oxidoreductases"/>
    <property type="match status" value="1"/>
</dbReference>
<dbReference type="GO" id="GO:0006207">
    <property type="term" value="P:'de novo' pyrimidine nucleobase biosynthetic process"/>
    <property type="evidence" value="ECO:0007669"/>
    <property type="project" value="TreeGrafter"/>
</dbReference>
<dbReference type="GO" id="GO:0009220">
    <property type="term" value="P:pyrimidine ribonucleotide biosynthetic process"/>
    <property type="evidence" value="ECO:0007669"/>
    <property type="project" value="TreeGrafter"/>
</dbReference>
<dbReference type="GO" id="GO:0004152">
    <property type="term" value="F:dihydroorotate dehydrogenase activity"/>
    <property type="evidence" value="ECO:0007669"/>
    <property type="project" value="TreeGrafter"/>
</dbReference>
<organism evidence="8">
    <name type="scientific">Populus alba</name>
    <name type="common">White poplar</name>
    <dbReference type="NCBI Taxonomy" id="43335"/>
    <lineage>
        <taxon>Eukaryota</taxon>
        <taxon>Viridiplantae</taxon>
        <taxon>Streptophyta</taxon>
        <taxon>Embryophyta</taxon>
        <taxon>Tracheophyta</taxon>
        <taxon>Spermatophyta</taxon>
        <taxon>Magnoliopsida</taxon>
        <taxon>eudicotyledons</taxon>
        <taxon>Gunneridae</taxon>
        <taxon>Pentapetalae</taxon>
        <taxon>rosids</taxon>
        <taxon>fabids</taxon>
        <taxon>Malpighiales</taxon>
        <taxon>Salicaceae</taxon>
        <taxon>Saliceae</taxon>
        <taxon>Populus</taxon>
    </lineage>
</organism>
<dbReference type="STRING" id="43335.A0A4V6ABC8"/>
<keyword evidence="3" id="KW-0285">Flavoprotein</keyword>
<feature type="chain" id="PRO_5020714142" evidence="6">
    <location>
        <begin position="18"/>
        <end position="152"/>
    </location>
</feature>
<keyword evidence="5" id="KW-0560">Oxidoreductase</keyword>
<comment type="caution">
    <text evidence="8">The sequence shown here is derived from an EMBL/GenBank/DDBJ whole genome shotgun (WGS) entry which is preliminary data.</text>
</comment>
<dbReference type="AlphaFoldDB" id="A0A4V6ABC8"/>
<dbReference type="EMBL" id="RCHU01000176">
    <property type="protein sequence ID" value="TKS12336.1"/>
    <property type="molecule type" value="Genomic_DNA"/>
</dbReference>
<feature type="signal peptide" evidence="6">
    <location>
        <begin position="1"/>
        <end position="17"/>
    </location>
</feature>
<dbReference type="GO" id="GO:0005743">
    <property type="term" value="C:mitochondrial inner membrane"/>
    <property type="evidence" value="ECO:0007669"/>
    <property type="project" value="TreeGrafter"/>
</dbReference>
<comment type="cofactor">
    <cofactor evidence="1">
        <name>FMN</name>
        <dbReference type="ChEBI" id="CHEBI:58210"/>
    </cofactor>
</comment>
<evidence type="ECO:0000256" key="1">
    <source>
        <dbReference type="ARBA" id="ARBA00001917"/>
    </source>
</evidence>
<keyword evidence="4" id="KW-0288">FMN</keyword>
<accession>A0A4V6ABC8</accession>
<gene>
    <name evidence="8" type="ORF">D5086_0000064560</name>
</gene>
<dbReference type="PANTHER" id="PTHR48109">
    <property type="entry name" value="DIHYDROOROTATE DEHYDROGENASE (QUINONE), MITOCHONDRIAL-RELATED"/>
    <property type="match status" value="1"/>
</dbReference>
<evidence type="ECO:0000256" key="3">
    <source>
        <dbReference type="ARBA" id="ARBA00022630"/>
    </source>
</evidence>
<sequence length="152" mass="16914">MLSLLISLLSQQLLVVGFRESRGLILQFYHGGIWPRLHLGRKFSNPIGLAAGFDKNVEAVERLIHQTAWLVINVSSPNTPGLCMLQGRKQLKDLVKKVQAARDEMQWGEEGPPPLLVKIAPDLSKEDLEDIAAVCNCSYFHIRSPLPHAALL</sequence>
<name>A0A4V6ABC8_POPAL</name>
<keyword evidence="6" id="KW-0732">Signal</keyword>
<comment type="pathway">
    <text evidence="2">Pyrimidine metabolism; UMP biosynthesis via de novo pathway.</text>
</comment>
<dbReference type="InterPro" id="IPR013785">
    <property type="entry name" value="Aldolase_TIM"/>
</dbReference>
<feature type="domain" description="Dihydroorotate dehydrogenase catalytic" evidence="7">
    <location>
        <begin position="57"/>
        <end position="135"/>
    </location>
</feature>
<reference evidence="8" key="1">
    <citation type="submission" date="2018-10" db="EMBL/GenBank/DDBJ databases">
        <title>Population genomic analysis revealed the cold adaptation of white poplar.</title>
        <authorList>
            <person name="Liu Y.-J."/>
        </authorList>
    </citation>
    <scope>NUCLEOTIDE SEQUENCE [LARGE SCALE GENOMIC DNA]</scope>
    <source>
        <strain evidence="8">PAL-ZL1</strain>
    </source>
</reference>
<protein>
    <submittedName>
        <fullName evidence="8">Dihydroorotate dehydrogenase (Quinone), mitochondrial isoform X2</fullName>
    </submittedName>
</protein>
<evidence type="ECO:0000256" key="6">
    <source>
        <dbReference type="SAM" id="SignalP"/>
    </source>
</evidence>
<evidence type="ECO:0000256" key="2">
    <source>
        <dbReference type="ARBA" id="ARBA00004725"/>
    </source>
</evidence>
<dbReference type="Gene3D" id="3.20.20.70">
    <property type="entry name" value="Aldolase class I"/>
    <property type="match status" value="2"/>
</dbReference>
<proteinExistence type="predicted"/>
<dbReference type="InterPro" id="IPR005720">
    <property type="entry name" value="Dihydroorotate_DH_cat"/>
</dbReference>
<evidence type="ECO:0000313" key="8">
    <source>
        <dbReference type="EMBL" id="TKS12336.1"/>
    </source>
</evidence>
<evidence type="ECO:0000256" key="4">
    <source>
        <dbReference type="ARBA" id="ARBA00022643"/>
    </source>
</evidence>
<dbReference type="PANTHER" id="PTHR48109:SF4">
    <property type="entry name" value="DIHYDROOROTATE DEHYDROGENASE (QUINONE), MITOCHONDRIAL"/>
    <property type="match status" value="1"/>
</dbReference>
<evidence type="ECO:0000259" key="7">
    <source>
        <dbReference type="Pfam" id="PF01180"/>
    </source>
</evidence>